<dbReference type="Proteomes" id="UP000298327">
    <property type="component" value="Unassembled WGS sequence"/>
</dbReference>
<feature type="region of interest" description="Disordered" evidence="2">
    <location>
        <begin position="114"/>
        <end position="140"/>
    </location>
</feature>
<keyword evidence="4" id="KW-1185">Reference proteome</keyword>
<reference evidence="3 4" key="1">
    <citation type="submission" date="2019-02" db="EMBL/GenBank/DDBJ databases">
        <title>Genome sequencing of the rare red list fungi Dentipellis fragilis.</title>
        <authorList>
            <person name="Buettner E."/>
            <person name="Kellner H."/>
        </authorList>
    </citation>
    <scope>NUCLEOTIDE SEQUENCE [LARGE SCALE GENOMIC DNA]</scope>
    <source>
        <strain evidence="3 4">DSM 105465</strain>
    </source>
</reference>
<feature type="compositionally biased region" description="Polar residues" evidence="2">
    <location>
        <begin position="126"/>
        <end position="138"/>
    </location>
</feature>
<evidence type="ECO:0000256" key="2">
    <source>
        <dbReference type="SAM" id="MobiDB-lite"/>
    </source>
</evidence>
<accession>A0A4Y9YDH8</accession>
<proteinExistence type="predicted"/>
<sequence length="477" mass="53419">MLGRLHEIAAFHFQNTLIVSQTITISDCSECQLTKKMAIQIFAESDRCYFHSYSSPVYLETLMVSQCRDNERAHSTSSGGNSCLYPHDLVVESNRNTTPHRYLGTNSFPDVDFYRSQSSSRSPSRTQNTNAYQQSPSRVHNIGPGLTGSAIYAVPTSYNSASFSPGHGQAASVTPEPWEAATSEFQVPAYQHEMPGSHYESQFSVNSVHDSLRDTGPWMYNPDDDRDTHVPAQRHASRPSQAASGHYETRGGESSNSIHADDNSTPKTRTNKPRTAEQKARMAKSAANRRANDKDHLSIIKERLPPLRYGQEYNNRTALAGAIARFDRDEEAILALKKECSALEHRLTDVEQELASERSQKASLTTERDELLIRWANIRADLENTKATLAYQMAAHDNTKAVLARQATEYENIKARLASQEIEHQTTKVALENTQAEVMNKAAQLHSNHMELGSTRAALQRTQAELNIFRQRYGSAW</sequence>
<evidence type="ECO:0000256" key="1">
    <source>
        <dbReference type="SAM" id="Coils"/>
    </source>
</evidence>
<feature type="coiled-coil region" evidence="1">
    <location>
        <begin position="333"/>
        <end position="367"/>
    </location>
</feature>
<evidence type="ECO:0000313" key="4">
    <source>
        <dbReference type="Proteomes" id="UP000298327"/>
    </source>
</evidence>
<dbReference type="EMBL" id="SEOQ01000650">
    <property type="protein sequence ID" value="TFY58939.1"/>
    <property type="molecule type" value="Genomic_DNA"/>
</dbReference>
<dbReference type="Gene3D" id="1.10.287.1490">
    <property type="match status" value="1"/>
</dbReference>
<organism evidence="3 4">
    <name type="scientific">Dentipellis fragilis</name>
    <dbReference type="NCBI Taxonomy" id="205917"/>
    <lineage>
        <taxon>Eukaryota</taxon>
        <taxon>Fungi</taxon>
        <taxon>Dikarya</taxon>
        <taxon>Basidiomycota</taxon>
        <taxon>Agaricomycotina</taxon>
        <taxon>Agaricomycetes</taxon>
        <taxon>Russulales</taxon>
        <taxon>Hericiaceae</taxon>
        <taxon>Dentipellis</taxon>
    </lineage>
</organism>
<dbReference type="OrthoDB" id="10445364at2759"/>
<evidence type="ECO:0000313" key="3">
    <source>
        <dbReference type="EMBL" id="TFY58939.1"/>
    </source>
</evidence>
<protein>
    <submittedName>
        <fullName evidence="3">Uncharacterized protein</fullName>
    </submittedName>
</protein>
<dbReference type="AlphaFoldDB" id="A0A4Y9YDH8"/>
<gene>
    <name evidence="3" type="ORF">EVG20_g7970</name>
</gene>
<name>A0A4Y9YDH8_9AGAM</name>
<feature type="region of interest" description="Disordered" evidence="2">
    <location>
        <begin position="214"/>
        <end position="297"/>
    </location>
</feature>
<comment type="caution">
    <text evidence="3">The sequence shown here is derived from an EMBL/GenBank/DDBJ whole genome shotgun (WGS) entry which is preliminary data.</text>
</comment>
<keyword evidence="1" id="KW-0175">Coiled coil</keyword>
<feature type="compositionally biased region" description="Low complexity" evidence="2">
    <location>
        <begin position="115"/>
        <end position="125"/>
    </location>
</feature>